<feature type="domain" description="Bifunctional inhibitor/plant lipid transfer protein/seed storage helical" evidence="7">
    <location>
        <begin position="115"/>
        <end position="191"/>
    </location>
</feature>
<reference evidence="8" key="1">
    <citation type="journal article" date="2020" name="bioRxiv">
        <title>Hybrid origin of Populus tomentosa Carr. identified through genome sequencing and phylogenomic analysis.</title>
        <authorList>
            <person name="An X."/>
            <person name="Gao K."/>
            <person name="Chen Z."/>
            <person name="Li J."/>
            <person name="Yang X."/>
            <person name="Yang X."/>
            <person name="Zhou J."/>
            <person name="Guo T."/>
            <person name="Zhao T."/>
            <person name="Huang S."/>
            <person name="Miao D."/>
            <person name="Khan W.U."/>
            <person name="Rao P."/>
            <person name="Ye M."/>
            <person name="Lei B."/>
            <person name="Liao W."/>
            <person name="Wang J."/>
            <person name="Ji L."/>
            <person name="Li Y."/>
            <person name="Guo B."/>
            <person name="Mustafa N.S."/>
            <person name="Li S."/>
            <person name="Yun Q."/>
            <person name="Keller S.R."/>
            <person name="Mao J."/>
            <person name="Zhang R."/>
            <person name="Strauss S.H."/>
        </authorList>
    </citation>
    <scope>NUCLEOTIDE SEQUENCE</scope>
    <source>
        <strain evidence="8">GM15</strain>
        <tissue evidence="8">Leaf</tissue>
    </source>
</reference>
<keyword evidence="9" id="KW-1185">Reference proteome</keyword>
<dbReference type="GO" id="GO:0098552">
    <property type="term" value="C:side of membrane"/>
    <property type="evidence" value="ECO:0007669"/>
    <property type="project" value="UniProtKB-KW"/>
</dbReference>
<protein>
    <recommendedName>
        <fullName evidence="7">Bifunctional inhibitor/plant lipid transfer protein/seed storage helical domain-containing protein</fullName>
    </recommendedName>
</protein>
<evidence type="ECO:0000313" key="9">
    <source>
        <dbReference type="Proteomes" id="UP000886885"/>
    </source>
</evidence>
<comment type="similarity">
    <text evidence="2">Belongs to the plant LTP family.</text>
</comment>
<keyword evidence="6" id="KW-0812">Transmembrane</keyword>
<dbReference type="InterPro" id="IPR016140">
    <property type="entry name" value="Bifunc_inhib/LTP/seed_store"/>
</dbReference>
<evidence type="ECO:0000256" key="3">
    <source>
        <dbReference type="ARBA" id="ARBA00022475"/>
    </source>
</evidence>
<keyword evidence="6" id="KW-1133">Transmembrane helix</keyword>
<keyword evidence="6" id="KW-0472">Membrane</keyword>
<evidence type="ECO:0000256" key="5">
    <source>
        <dbReference type="ARBA" id="ARBA00023288"/>
    </source>
</evidence>
<keyword evidence="4" id="KW-0336">GPI-anchor</keyword>
<name>A0A8X7YI92_POPTO</name>
<evidence type="ECO:0000256" key="6">
    <source>
        <dbReference type="SAM" id="Phobius"/>
    </source>
</evidence>
<dbReference type="CDD" id="cd00010">
    <property type="entry name" value="AAI_LTSS"/>
    <property type="match status" value="1"/>
</dbReference>
<dbReference type="Pfam" id="PF14368">
    <property type="entry name" value="LTP_2"/>
    <property type="match status" value="1"/>
</dbReference>
<feature type="transmembrane region" description="Helical" evidence="6">
    <location>
        <begin position="21"/>
        <end position="48"/>
    </location>
</feature>
<proteinExistence type="inferred from homology"/>
<dbReference type="InterPro" id="IPR043325">
    <property type="entry name" value="LTSS"/>
</dbReference>
<accession>A0A8X7YI92</accession>
<organism evidence="8 9">
    <name type="scientific">Populus tomentosa</name>
    <name type="common">Chinese white poplar</name>
    <dbReference type="NCBI Taxonomy" id="118781"/>
    <lineage>
        <taxon>Eukaryota</taxon>
        <taxon>Viridiplantae</taxon>
        <taxon>Streptophyta</taxon>
        <taxon>Embryophyta</taxon>
        <taxon>Tracheophyta</taxon>
        <taxon>Spermatophyta</taxon>
        <taxon>Magnoliopsida</taxon>
        <taxon>eudicotyledons</taxon>
        <taxon>Gunneridae</taxon>
        <taxon>Pentapetalae</taxon>
        <taxon>rosids</taxon>
        <taxon>fabids</taxon>
        <taxon>Malpighiales</taxon>
        <taxon>Salicaceae</taxon>
        <taxon>Saliceae</taxon>
        <taxon>Populus</taxon>
    </lineage>
</organism>
<gene>
    <name evidence="8" type="ORF">POTOM_050256</name>
</gene>
<comment type="subcellular location">
    <subcellularLocation>
        <location evidence="1">Cell membrane</location>
        <topology evidence="1">Lipid-anchor</topology>
        <topology evidence="1">GPI-anchor</topology>
    </subcellularLocation>
</comment>
<keyword evidence="4" id="KW-0325">Glycoprotein</keyword>
<evidence type="ECO:0000256" key="2">
    <source>
        <dbReference type="ARBA" id="ARBA00009748"/>
    </source>
</evidence>
<evidence type="ECO:0000313" key="8">
    <source>
        <dbReference type="EMBL" id="KAG6745750.1"/>
    </source>
</evidence>
<dbReference type="Proteomes" id="UP000886885">
    <property type="component" value="Chromosome 15D"/>
</dbReference>
<dbReference type="OrthoDB" id="1925812at2759"/>
<dbReference type="PANTHER" id="PTHR33044">
    <property type="entry name" value="BIFUNCTIONAL INHIBITOR/LIPID-TRANSFER PROTEIN/SEED STORAGE 2S ALBUMIN SUPERFAMILY PROTEIN-RELATED"/>
    <property type="match status" value="1"/>
</dbReference>
<comment type="caution">
    <text evidence="8">The sequence shown here is derived from an EMBL/GenBank/DDBJ whole genome shotgun (WGS) entry which is preliminary data.</text>
</comment>
<dbReference type="GO" id="GO:0005886">
    <property type="term" value="C:plasma membrane"/>
    <property type="evidence" value="ECO:0007669"/>
    <property type="project" value="UniProtKB-SubCell"/>
</dbReference>
<sequence>MLVAVERKPMRAHGGSDSGSGWFGGGVAAAPLPLPYCFGAVLLFISFAPSVNNVLPSLQLLRGGAGGGGLMSGLDVAAGGDDDGNATVGLLGGGGRCFAAVFLCLYRGFSGGEAIEMSCIKNLLPCKPYLPGTEQPPPVCCLPLKDMVAHQAQCLCSALANPDLLKDFNVTMDGALKLAKTCGASVDMSVCKNGSSTTPKSAANYEITHFGGSGFVAAIFLGFIFSMF</sequence>
<dbReference type="AlphaFoldDB" id="A0A8X7YI92"/>
<dbReference type="EMBL" id="JAAWWB010000030">
    <property type="protein sequence ID" value="KAG6745750.1"/>
    <property type="molecule type" value="Genomic_DNA"/>
</dbReference>
<evidence type="ECO:0000256" key="4">
    <source>
        <dbReference type="ARBA" id="ARBA00022622"/>
    </source>
</evidence>
<feature type="transmembrane region" description="Helical" evidence="6">
    <location>
        <begin position="207"/>
        <end position="225"/>
    </location>
</feature>
<keyword evidence="3" id="KW-1003">Cell membrane</keyword>
<keyword evidence="5" id="KW-0449">Lipoprotein</keyword>
<evidence type="ECO:0000259" key="7">
    <source>
        <dbReference type="Pfam" id="PF14368"/>
    </source>
</evidence>
<evidence type="ECO:0000256" key="1">
    <source>
        <dbReference type="ARBA" id="ARBA00004609"/>
    </source>
</evidence>